<dbReference type="PANTHER" id="PTHR19446">
    <property type="entry name" value="REVERSE TRANSCRIPTASES"/>
    <property type="match status" value="1"/>
</dbReference>
<sequence>MPPAKRPHPRRALYWWSAEIASLRAACNGARREYTGSRRRRPQDVDRDDRLRKIYVEKTKILRQAIVRTGRWVQTGCTGEFSRSLSGTSTPASGNCLTAACGLASSRRPGRRVDSAYSLRPRLSEFQFGFRARRSTVDALKRLQAVTGEAEHRREVVVAVSLDIANACNSLPQTLIREALKYFGVPPYLRRLLEAYLSDRRVGLENWSGSVEWRRVGCSVPQGLVLGPIQWDNGYDWVLRSRLLPGMGVICYADDTLVYSPGRTAPRFGRIASLRGIGLRCALRRGSSR</sequence>
<dbReference type="InterPro" id="IPR000477">
    <property type="entry name" value="RT_dom"/>
</dbReference>
<dbReference type="SUPFAM" id="SSF56672">
    <property type="entry name" value="DNA/RNA polymerases"/>
    <property type="match status" value="1"/>
</dbReference>
<gene>
    <name evidence="2" type="ORF">EEDITHA_LOCUS13907</name>
</gene>
<proteinExistence type="predicted"/>
<dbReference type="EMBL" id="CAKOGL010000020">
    <property type="protein sequence ID" value="CAH2098830.1"/>
    <property type="molecule type" value="Genomic_DNA"/>
</dbReference>
<comment type="caution">
    <text evidence="2">The sequence shown here is derived from an EMBL/GenBank/DDBJ whole genome shotgun (WGS) entry which is preliminary data.</text>
</comment>
<protein>
    <recommendedName>
        <fullName evidence="1">Reverse transcriptase domain-containing protein</fullName>
    </recommendedName>
</protein>
<feature type="domain" description="Reverse transcriptase" evidence="1">
    <location>
        <begin position="121"/>
        <end position="264"/>
    </location>
</feature>
<accession>A0AAU9UHN3</accession>
<dbReference type="GO" id="GO:0071897">
    <property type="term" value="P:DNA biosynthetic process"/>
    <property type="evidence" value="ECO:0007669"/>
    <property type="project" value="UniProtKB-ARBA"/>
</dbReference>
<reference evidence="2" key="1">
    <citation type="submission" date="2022-03" db="EMBL/GenBank/DDBJ databases">
        <authorList>
            <person name="Tunstrom K."/>
        </authorList>
    </citation>
    <scope>NUCLEOTIDE SEQUENCE</scope>
</reference>
<dbReference type="AlphaFoldDB" id="A0AAU9UHN3"/>
<organism evidence="2 3">
    <name type="scientific">Euphydryas editha</name>
    <name type="common">Edith's checkerspot</name>
    <dbReference type="NCBI Taxonomy" id="104508"/>
    <lineage>
        <taxon>Eukaryota</taxon>
        <taxon>Metazoa</taxon>
        <taxon>Ecdysozoa</taxon>
        <taxon>Arthropoda</taxon>
        <taxon>Hexapoda</taxon>
        <taxon>Insecta</taxon>
        <taxon>Pterygota</taxon>
        <taxon>Neoptera</taxon>
        <taxon>Endopterygota</taxon>
        <taxon>Lepidoptera</taxon>
        <taxon>Glossata</taxon>
        <taxon>Ditrysia</taxon>
        <taxon>Papilionoidea</taxon>
        <taxon>Nymphalidae</taxon>
        <taxon>Nymphalinae</taxon>
        <taxon>Euphydryas</taxon>
    </lineage>
</organism>
<name>A0AAU9UHN3_EUPED</name>
<evidence type="ECO:0000313" key="2">
    <source>
        <dbReference type="EMBL" id="CAH2098830.1"/>
    </source>
</evidence>
<dbReference type="Pfam" id="PF00078">
    <property type="entry name" value="RVT_1"/>
    <property type="match status" value="1"/>
</dbReference>
<evidence type="ECO:0000259" key="1">
    <source>
        <dbReference type="Pfam" id="PF00078"/>
    </source>
</evidence>
<dbReference type="Proteomes" id="UP001153954">
    <property type="component" value="Unassembled WGS sequence"/>
</dbReference>
<dbReference type="InterPro" id="IPR043502">
    <property type="entry name" value="DNA/RNA_pol_sf"/>
</dbReference>
<evidence type="ECO:0000313" key="3">
    <source>
        <dbReference type="Proteomes" id="UP001153954"/>
    </source>
</evidence>
<keyword evidence="3" id="KW-1185">Reference proteome</keyword>